<gene>
    <name evidence="3" type="primary">qor</name>
    <name evidence="3" type="ORF">GCM10011512_27740</name>
</gene>
<sequence>MHAFAFASHGGPEVAGHLELPVPAPGPGELLVRMAAAGVNPADVKVRSGQRQGAFDVRFPMAMGREAAGAVIAVGPGVDGWTVGEEVFGAAAGGTGALAEAVLLDAGSVARRPDGVPPEQAASIPVSVGTAWDALDELDLRAGATLLVLGAGGGVGSATCGIAAERGLTVLGVASAGKRDLVEGLGATHVPSGEGWTGRVRSLAADGRVDGVMDLVGGDVLRAGAALARDPRRIRSVAAPQIAGELGGSGVTRRRTTAVFSAIAQAVAAGRFTPVVTLTVPLAQAERAVAAVEDGHATGNVVVVADRCAGAPGSAP</sequence>
<feature type="domain" description="Enoyl reductase (ER)" evidence="2">
    <location>
        <begin position="10"/>
        <end position="303"/>
    </location>
</feature>
<organism evidence="3 4">
    <name type="scientific">Tersicoccus solisilvae</name>
    <dbReference type="NCBI Taxonomy" id="1882339"/>
    <lineage>
        <taxon>Bacteria</taxon>
        <taxon>Bacillati</taxon>
        <taxon>Actinomycetota</taxon>
        <taxon>Actinomycetes</taxon>
        <taxon>Micrococcales</taxon>
        <taxon>Micrococcaceae</taxon>
        <taxon>Tersicoccus</taxon>
    </lineage>
</organism>
<evidence type="ECO:0000313" key="3">
    <source>
        <dbReference type="EMBL" id="GGC99291.1"/>
    </source>
</evidence>
<proteinExistence type="predicted"/>
<dbReference type="SUPFAM" id="SSF50129">
    <property type="entry name" value="GroES-like"/>
    <property type="match status" value="1"/>
</dbReference>
<dbReference type="SUPFAM" id="SSF51735">
    <property type="entry name" value="NAD(P)-binding Rossmann-fold domains"/>
    <property type="match status" value="1"/>
</dbReference>
<dbReference type="SMART" id="SM00829">
    <property type="entry name" value="PKS_ER"/>
    <property type="match status" value="1"/>
</dbReference>
<evidence type="ECO:0000256" key="1">
    <source>
        <dbReference type="ARBA" id="ARBA00022857"/>
    </source>
</evidence>
<dbReference type="Proteomes" id="UP000597761">
    <property type="component" value="Unassembled WGS sequence"/>
</dbReference>
<dbReference type="Pfam" id="PF08240">
    <property type="entry name" value="ADH_N"/>
    <property type="match status" value="1"/>
</dbReference>
<dbReference type="Gene3D" id="3.40.50.720">
    <property type="entry name" value="NAD(P)-binding Rossmann-like Domain"/>
    <property type="match status" value="1"/>
</dbReference>
<dbReference type="RefSeq" id="WP_188669020.1">
    <property type="nucleotide sequence ID" value="NZ_BMJI01000024.1"/>
</dbReference>
<dbReference type="Gene3D" id="3.90.180.10">
    <property type="entry name" value="Medium-chain alcohol dehydrogenases, catalytic domain"/>
    <property type="match status" value="1"/>
</dbReference>
<dbReference type="InterPro" id="IPR013154">
    <property type="entry name" value="ADH-like_N"/>
</dbReference>
<dbReference type="EMBL" id="BMJI01000024">
    <property type="protein sequence ID" value="GGC99291.1"/>
    <property type="molecule type" value="Genomic_DNA"/>
</dbReference>
<keyword evidence="4" id="KW-1185">Reference proteome</keyword>
<accession>A0ABQ1PM41</accession>
<evidence type="ECO:0000313" key="4">
    <source>
        <dbReference type="Proteomes" id="UP000597761"/>
    </source>
</evidence>
<dbReference type="InterPro" id="IPR020843">
    <property type="entry name" value="ER"/>
</dbReference>
<dbReference type="CDD" id="cd05289">
    <property type="entry name" value="MDR_like_2"/>
    <property type="match status" value="1"/>
</dbReference>
<dbReference type="InterPro" id="IPR011032">
    <property type="entry name" value="GroES-like_sf"/>
</dbReference>
<protein>
    <submittedName>
        <fullName evidence="3">NADPH:quinone reductase</fullName>
    </submittedName>
</protein>
<comment type="caution">
    <text evidence="3">The sequence shown here is derived from an EMBL/GenBank/DDBJ whole genome shotgun (WGS) entry which is preliminary data.</text>
</comment>
<name>A0ABQ1PM41_9MICC</name>
<reference evidence="4" key="1">
    <citation type="journal article" date="2019" name="Int. J. Syst. Evol. Microbiol.">
        <title>The Global Catalogue of Microorganisms (GCM) 10K type strain sequencing project: providing services to taxonomists for standard genome sequencing and annotation.</title>
        <authorList>
            <consortium name="The Broad Institute Genomics Platform"/>
            <consortium name="The Broad Institute Genome Sequencing Center for Infectious Disease"/>
            <person name="Wu L."/>
            <person name="Ma J."/>
        </authorList>
    </citation>
    <scope>NUCLEOTIDE SEQUENCE [LARGE SCALE GENOMIC DNA]</scope>
    <source>
        <strain evidence="4">CGMCC 1.15480</strain>
    </source>
</reference>
<dbReference type="InterPro" id="IPR036291">
    <property type="entry name" value="NAD(P)-bd_dom_sf"/>
</dbReference>
<dbReference type="Pfam" id="PF13602">
    <property type="entry name" value="ADH_zinc_N_2"/>
    <property type="match status" value="1"/>
</dbReference>
<dbReference type="PANTHER" id="PTHR44154:SF1">
    <property type="entry name" value="QUINONE OXIDOREDUCTASE"/>
    <property type="match status" value="1"/>
</dbReference>
<dbReference type="InterPro" id="IPR051603">
    <property type="entry name" value="Zinc-ADH_QOR/CCCR"/>
</dbReference>
<dbReference type="PANTHER" id="PTHR44154">
    <property type="entry name" value="QUINONE OXIDOREDUCTASE"/>
    <property type="match status" value="1"/>
</dbReference>
<evidence type="ECO:0000259" key="2">
    <source>
        <dbReference type="SMART" id="SM00829"/>
    </source>
</evidence>
<keyword evidence="1" id="KW-0521">NADP</keyword>